<protein>
    <submittedName>
        <fullName evidence="10">Pepsin-I3 domain-containing protein</fullName>
    </submittedName>
</protein>
<keyword evidence="5" id="KW-1015">Disulfide bond</keyword>
<keyword evidence="3" id="KW-0964">Secreted</keyword>
<accession>A0A0N4VLZ5</accession>
<dbReference type="InterPro" id="IPR051901">
    <property type="entry name" value="Protease_Inhibitor_I33"/>
</dbReference>
<name>A0A0N4VLZ5_ENTVE</name>
<dbReference type="PANTHER" id="PTHR37969:SF3">
    <property type="entry name" value="PROTEIN CBG13131"/>
    <property type="match status" value="1"/>
</dbReference>
<evidence type="ECO:0000256" key="5">
    <source>
        <dbReference type="ARBA" id="ARBA00023157"/>
    </source>
</evidence>
<feature type="signal peptide" evidence="6">
    <location>
        <begin position="1"/>
        <end position="16"/>
    </location>
</feature>
<dbReference type="WBParaSite" id="EVEC_0001194601-mRNA-1">
    <property type="protein sequence ID" value="EVEC_0001194601-mRNA-1"/>
    <property type="gene ID" value="EVEC_0001194601"/>
</dbReference>
<evidence type="ECO:0000256" key="3">
    <source>
        <dbReference type="ARBA" id="ARBA00022525"/>
    </source>
</evidence>
<comment type="subcellular location">
    <subcellularLocation>
        <location evidence="1">Secreted</location>
    </subcellularLocation>
</comment>
<dbReference type="OrthoDB" id="5828355at2759"/>
<dbReference type="InterPro" id="IPR038412">
    <property type="entry name" value="Pepsin-I3_sf"/>
</dbReference>
<organism evidence="10">
    <name type="scientific">Enterobius vermicularis</name>
    <name type="common">Human pinworm</name>
    <dbReference type="NCBI Taxonomy" id="51028"/>
    <lineage>
        <taxon>Eukaryota</taxon>
        <taxon>Metazoa</taxon>
        <taxon>Ecdysozoa</taxon>
        <taxon>Nematoda</taxon>
        <taxon>Chromadorea</taxon>
        <taxon>Rhabditida</taxon>
        <taxon>Spirurina</taxon>
        <taxon>Oxyuridomorpha</taxon>
        <taxon>Oxyuroidea</taxon>
        <taxon>Oxyuridae</taxon>
        <taxon>Enterobius</taxon>
    </lineage>
</organism>
<evidence type="ECO:0000313" key="9">
    <source>
        <dbReference type="Proteomes" id="UP000274131"/>
    </source>
</evidence>
<dbReference type="GO" id="GO:0005576">
    <property type="term" value="C:extracellular region"/>
    <property type="evidence" value="ECO:0007669"/>
    <property type="project" value="UniProtKB-SubCell"/>
</dbReference>
<keyword evidence="4 6" id="KW-0732">Signal</keyword>
<evidence type="ECO:0000256" key="6">
    <source>
        <dbReference type="SAM" id="SignalP"/>
    </source>
</evidence>
<dbReference type="AlphaFoldDB" id="A0A0N4VLZ5"/>
<dbReference type="Pfam" id="PF06394">
    <property type="entry name" value="Pepsin-I3"/>
    <property type="match status" value="1"/>
</dbReference>
<dbReference type="PANTHER" id="PTHR37969">
    <property type="entry name" value="PROTEIN CBG07421-RELATED"/>
    <property type="match status" value="1"/>
</dbReference>
<reference evidence="10" key="1">
    <citation type="submission" date="2017-02" db="UniProtKB">
        <authorList>
            <consortium name="WormBaseParasite"/>
        </authorList>
    </citation>
    <scope>IDENTIFICATION</scope>
</reference>
<dbReference type="Proteomes" id="UP000274131">
    <property type="component" value="Unassembled WGS sequence"/>
</dbReference>
<reference evidence="8 9" key="2">
    <citation type="submission" date="2018-10" db="EMBL/GenBank/DDBJ databases">
        <authorList>
            <consortium name="Pathogen Informatics"/>
        </authorList>
    </citation>
    <scope>NUCLEOTIDE SEQUENCE [LARGE SCALE GENOMIC DNA]</scope>
</reference>
<proteinExistence type="inferred from homology"/>
<dbReference type="SUPFAM" id="SSF55149">
    <property type="entry name" value="Pepsin inhibitor-3"/>
    <property type="match status" value="1"/>
</dbReference>
<evidence type="ECO:0000256" key="4">
    <source>
        <dbReference type="ARBA" id="ARBA00022729"/>
    </source>
</evidence>
<feature type="chain" id="PRO_5043123082" evidence="6">
    <location>
        <begin position="17"/>
        <end position="134"/>
    </location>
</feature>
<evidence type="ECO:0000259" key="7">
    <source>
        <dbReference type="Pfam" id="PF06394"/>
    </source>
</evidence>
<feature type="domain" description="Pepsin inhibitor-3-like repeated" evidence="7">
    <location>
        <begin position="33"/>
        <end position="73"/>
    </location>
</feature>
<comment type="similarity">
    <text evidence="2">Belongs to the protease inhibitor I33 family.</text>
</comment>
<dbReference type="InterPro" id="IPR010480">
    <property type="entry name" value="Pepsin-I3"/>
</dbReference>
<evidence type="ECO:0000256" key="2">
    <source>
        <dbReference type="ARBA" id="ARBA00008019"/>
    </source>
</evidence>
<dbReference type="EMBL" id="UXUI01011696">
    <property type="protein sequence ID" value="VDD96440.1"/>
    <property type="molecule type" value="Genomic_DNA"/>
</dbReference>
<evidence type="ECO:0000313" key="8">
    <source>
        <dbReference type="EMBL" id="VDD96440.1"/>
    </source>
</evidence>
<evidence type="ECO:0000256" key="1">
    <source>
        <dbReference type="ARBA" id="ARBA00004613"/>
    </source>
</evidence>
<keyword evidence="9" id="KW-1185">Reference proteome</keyword>
<dbReference type="Gene3D" id="3.30.1120.50">
    <property type="entry name" value="Pepsin inhibitor-3"/>
    <property type="match status" value="1"/>
</dbReference>
<gene>
    <name evidence="8" type="ORF">EVEC_LOCUS11191</name>
</gene>
<sequence length="134" mass="15169">MKVLIVVLLCATMAFAYHRMKRSPGGCFGGLLAQGCVVTGNKLYVNGVYTRNLTDTEMSELDTYRRAVEDYKAVRLPQIIFAFRVRLFLENLQTDTVIKKLVKKRGRQISGKINKASLFLAAGTRLRRKLVVKK</sequence>
<evidence type="ECO:0000313" key="10">
    <source>
        <dbReference type="WBParaSite" id="EVEC_0001194601-mRNA-1"/>
    </source>
</evidence>